<dbReference type="InterPro" id="IPR002347">
    <property type="entry name" value="SDR_fam"/>
</dbReference>
<sequence length="260" mass="27449">MSLQGKIAIVTGSSGGIGRAISLKLAGAGAVVICGDIQEKVPGDIVSTHEAIIQSGGTAEFVVLDVTKAEQVASAVQHAVQKFRRLDIMINNAGVALEATSPKPIWDFSQEVWTRDIAINSTGVFLGCKYASAQMIKQEPLPCGDRGWILNLASVFGLQGSPGVTGYVASKHAVMGVTKAAAMDIAPYRIHVNALCPGYTDTPFIKDLSSEKRAVVQQMHPFRGLGMPEDIANAALFLVSEENSWIHGVGLPVDGGYTVM</sequence>
<dbReference type="Pfam" id="PF13561">
    <property type="entry name" value="adh_short_C2"/>
    <property type="match status" value="1"/>
</dbReference>
<dbReference type="PANTHER" id="PTHR42760:SF124">
    <property type="entry name" value="SHORT-CHAIN DEHYDROGENASE_REDUCTASE"/>
    <property type="match status" value="1"/>
</dbReference>
<dbReference type="CDD" id="cd05233">
    <property type="entry name" value="SDR_c"/>
    <property type="match status" value="1"/>
</dbReference>
<dbReference type="InterPro" id="IPR036291">
    <property type="entry name" value="NAD(P)-bd_dom_sf"/>
</dbReference>
<dbReference type="InterPro" id="IPR020904">
    <property type="entry name" value="Sc_DH/Rdtase_CS"/>
</dbReference>
<reference evidence="3 4" key="1">
    <citation type="submission" date="2019-04" db="EMBL/GenBank/DDBJ databases">
        <title>Friends and foes A comparative genomics study of 23 Aspergillus species from section Flavi.</title>
        <authorList>
            <consortium name="DOE Joint Genome Institute"/>
            <person name="Kjaerbolling I."/>
            <person name="Vesth T."/>
            <person name="Frisvad J.C."/>
            <person name="Nybo J.L."/>
            <person name="Theobald S."/>
            <person name="Kildgaard S."/>
            <person name="Isbrandt T."/>
            <person name="Kuo A."/>
            <person name="Sato A."/>
            <person name="Lyhne E.K."/>
            <person name="Kogle M.E."/>
            <person name="Wiebenga A."/>
            <person name="Kun R.S."/>
            <person name="Lubbers R.J."/>
            <person name="Makela M.R."/>
            <person name="Barry K."/>
            <person name="Chovatia M."/>
            <person name="Clum A."/>
            <person name="Daum C."/>
            <person name="Haridas S."/>
            <person name="He G."/>
            <person name="LaButti K."/>
            <person name="Lipzen A."/>
            <person name="Mondo S."/>
            <person name="Riley R."/>
            <person name="Salamov A."/>
            <person name="Simmons B.A."/>
            <person name="Magnuson J.K."/>
            <person name="Henrissat B."/>
            <person name="Mortensen U.H."/>
            <person name="Larsen T.O."/>
            <person name="Devries R.P."/>
            <person name="Grigoriev I.V."/>
            <person name="Machida M."/>
            <person name="Baker S.E."/>
            <person name="Andersen M.R."/>
        </authorList>
    </citation>
    <scope>NUCLEOTIDE SEQUENCE [LARGE SCALE GENOMIC DNA]</scope>
    <source>
        <strain evidence="3 4">CBS 117626</strain>
    </source>
</reference>
<keyword evidence="2" id="KW-0521">NADP</keyword>
<organism evidence="3 4">
    <name type="scientific">Aspergillus tamarii</name>
    <dbReference type="NCBI Taxonomy" id="41984"/>
    <lineage>
        <taxon>Eukaryota</taxon>
        <taxon>Fungi</taxon>
        <taxon>Dikarya</taxon>
        <taxon>Ascomycota</taxon>
        <taxon>Pezizomycotina</taxon>
        <taxon>Eurotiomycetes</taxon>
        <taxon>Eurotiomycetidae</taxon>
        <taxon>Eurotiales</taxon>
        <taxon>Aspergillaceae</taxon>
        <taxon>Aspergillus</taxon>
        <taxon>Aspergillus subgen. Circumdati</taxon>
    </lineage>
</organism>
<dbReference type="PROSITE" id="PS00061">
    <property type="entry name" value="ADH_SHORT"/>
    <property type="match status" value="1"/>
</dbReference>
<dbReference type="PANTHER" id="PTHR42760">
    <property type="entry name" value="SHORT-CHAIN DEHYDROGENASES/REDUCTASES FAMILY MEMBER"/>
    <property type="match status" value="1"/>
</dbReference>
<name>A0A5N6V7E4_ASPTM</name>
<dbReference type="PRINTS" id="PR00081">
    <property type="entry name" value="GDHRDH"/>
</dbReference>
<accession>A0A5N6V7E4</accession>
<dbReference type="OrthoDB" id="47007at2759"/>
<dbReference type="PRINTS" id="PR00080">
    <property type="entry name" value="SDRFAMILY"/>
</dbReference>
<evidence type="ECO:0000313" key="3">
    <source>
        <dbReference type="EMBL" id="KAE8166794.1"/>
    </source>
</evidence>
<comment type="similarity">
    <text evidence="1">Belongs to the short-chain dehydrogenases/reductases (SDR) family.</text>
</comment>
<gene>
    <name evidence="3" type="ORF">BDV40DRAFT_285244</name>
</gene>
<dbReference type="GO" id="GO:0016616">
    <property type="term" value="F:oxidoreductase activity, acting on the CH-OH group of donors, NAD or NADP as acceptor"/>
    <property type="evidence" value="ECO:0007669"/>
    <property type="project" value="TreeGrafter"/>
</dbReference>
<keyword evidence="4" id="KW-1185">Reference proteome</keyword>
<evidence type="ECO:0000313" key="4">
    <source>
        <dbReference type="Proteomes" id="UP000326950"/>
    </source>
</evidence>
<dbReference type="GO" id="GO:0044550">
    <property type="term" value="P:secondary metabolite biosynthetic process"/>
    <property type="evidence" value="ECO:0007669"/>
    <property type="project" value="UniProtKB-ARBA"/>
</dbReference>
<dbReference type="EMBL" id="ML738592">
    <property type="protein sequence ID" value="KAE8166794.1"/>
    <property type="molecule type" value="Genomic_DNA"/>
</dbReference>
<dbReference type="Gene3D" id="3.40.50.720">
    <property type="entry name" value="NAD(P)-binding Rossmann-like Domain"/>
    <property type="match status" value="1"/>
</dbReference>
<evidence type="ECO:0000256" key="2">
    <source>
        <dbReference type="ARBA" id="ARBA00022857"/>
    </source>
</evidence>
<evidence type="ECO:0000256" key="1">
    <source>
        <dbReference type="ARBA" id="ARBA00006484"/>
    </source>
</evidence>
<dbReference type="AlphaFoldDB" id="A0A5N6V7E4"/>
<dbReference type="Proteomes" id="UP000326950">
    <property type="component" value="Unassembled WGS sequence"/>
</dbReference>
<dbReference type="FunFam" id="3.40.50.720:FF:000084">
    <property type="entry name" value="Short-chain dehydrogenase reductase"/>
    <property type="match status" value="1"/>
</dbReference>
<protein>
    <submittedName>
        <fullName evidence="3">NAD(P)-binding protein</fullName>
    </submittedName>
</protein>
<dbReference type="SUPFAM" id="SSF51735">
    <property type="entry name" value="NAD(P)-binding Rossmann-fold domains"/>
    <property type="match status" value="1"/>
</dbReference>
<proteinExistence type="inferred from homology"/>